<dbReference type="InterPro" id="IPR007278">
    <property type="entry name" value="DUF397"/>
</dbReference>
<accession>A0A223SAH5</accession>
<gene>
    <name evidence="2" type="ORF">CDO52_22115</name>
</gene>
<proteinExistence type="predicted"/>
<name>A0A223SAH5_9ACTN</name>
<dbReference type="EMBL" id="CP022753">
    <property type="protein sequence ID" value="ASU85127.1"/>
    <property type="molecule type" value="Genomic_DNA"/>
</dbReference>
<protein>
    <submittedName>
        <fullName evidence="2">DUF397 domain-containing protein</fullName>
    </submittedName>
</protein>
<keyword evidence="3" id="KW-1185">Reference proteome</keyword>
<dbReference type="OrthoDB" id="3482190at2"/>
<dbReference type="AlphaFoldDB" id="A0A223SAH5"/>
<evidence type="ECO:0000313" key="3">
    <source>
        <dbReference type="Proteomes" id="UP000215005"/>
    </source>
</evidence>
<evidence type="ECO:0000313" key="2">
    <source>
        <dbReference type="EMBL" id="ASU85127.1"/>
    </source>
</evidence>
<sequence>MSDQPEWRKSSYSGGREACVEVADLVGATALRDSKNPGVAALTFPEAEWHAFVRGLQRGDFQG</sequence>
<reference evidence="2 3" key="1">
    <citation type="submission" date="2017-08" db="EMBL/GenBank/DDBJ databases">
        <title>The complete genome sequence of Nocardiopsis gilva YIM 90087.</title>
        <authorList>
            <person name="Yin M."/>
            <person name="Tang S."/>
        </authorList>
    </citation>
    <scope>NUCLEOTIDE SEQUENCE [LARGE SCALE GENOMIC DNA]</scope>
    <source>
        <strain evidence="2 3">YIM 90087</strain>
    </source>
</reference>
<dbReference type="RefSeq" id="WP_026126110.1">
    <property type="nucleotide sequence ID" value="NZ_ANBG01000313.1"/>
</dbReference>
<organism evidence="2 3">
    <name type="scientific">Nocardiopsis gilva YIM 90087</name>
    <dbReference type="NCBI Taxonomy" id="1235441"/>
    <lineage>
        <taxon>Bacteria</taxon>
        <taxon>Bacillati</taxon>
        <taxon>Actinomycetota</taxon>
        <taxon>Actinomycetes</taxon>
        <taxon>Streptosporangiales</taxon>
        <taxon>Nocardiopsidaceae</taxon>
        <taxon>Nocardiopsis</taxon>
    </lineage>
</organism>
<dbReference type="Proteomes" id="UP000215005">
    <property type="component" value="Chromosome"/>
</dbReference>
<dbReference type="Pfam" id="PF04149">
    <property type="entry name" value="DUF397"/>
    <property type="match status" value="1"/>
</dbReference>
<dbReference type="KEGG" id="ngv:CDO52_22115"/>
<evidence type="ECO:0000259" key="1">
    <source>
        <dbReference type="Pfam" id="PF04149"/>
    </source>
</evidence>
<feature type="domain" description="DUF397" evidence="1">
    <location>
        <begin position="6"/>
        <end position="56"/>
    </location>
</feature>